<dbReference type="RefSeq" id="WP_143785651.1">
    <property type="nucleotide sequence ID" value="NZ_FUZU01000001.1"/>
</dbReference>
<dbReference type="STRING" id="688867.SAMN05660236_1586"/>
<dbReference type="Proteomes" id="UP000190961">
    <property type="component" value="Unassembled WGS sequence"/>
</dbReference>
<evidence type="ECO:0000256" key="1">
    <source>
        <dbReference type="SAM" id="SignalP"/>
    </source>
</evidence>
<keyword evidence="3" id="KW-1185">Reference proteome</keyword>
<protein>
    <recommendedName>
        <fullName evidence="4">Imelysin</fullName>
    </recommendedName>
</protein>
<dbReference type="AlphaFoldDB" id="A0A1T5JXH7"/>
<name>A0A1T5JXH7_9BACT</name>
<reference evidence="2 3" key="1">
    <citation type="submission" date="2017-02" db="EMBL/GenBank/DDBJ databases">
        <authorList>
            <person name="Peterson S.W."/>
        </authorList>
    </citation>
    <scope>NUCLEOTIDE SEQUENCE [LARGE SCALE GENOMIC DNA]</scope>
    <source>
        <strain evidence="2 3">DSM 25262</strain>
    </source>
</reference>
<evidence type="ECO:0000313" key="3">
    <source>
        <dbReference type="Proteomes" id="UP000190961"/>
    </source>
</evidence>
<evidence type="ECO:0000313" key="2">
    <source>
        <dbReference type="EMBL" id="SKC56064.1"/>
    </source>
</evidence>
<keyword evidence="1" id="KW-0732">Signal</keyword>
<dbReference type="OrthoDB" id="1116284at2"/>
<proteinExistence type="predicted"/>
<accession>A0A1T5JXH7</accession>
<feature type="chain" id="PRO_5012301440" description="Imelysin" evidence="1">
    <location>
        <begin position="27"/>
        <end position="296"/>
    </location>
</feature>
<sequence length="296" mass="32827">MKLNRLTYFCLCVVLAVGLASCGSSSSDKDKNAADFQAAEDSLKQQIEEVVYNIPSPSEIPYLLQATGAEFNESLVNSRTKVDQYASRTDKAALNLGVYAADIGYLTSYDKTQEAIDYLNACKTLADNLGVIGSFDAEILQKFEANIGNKDSLTHLLDKTIKRTENFLKDDSRNKLSSLVVAGSFIEGLYISTGLIKTYPKNLLPEDNRIQVLTPLMRIILQQKKSVSELLKMLQTVEQTEPVTTLVADLTALEKAYASLNIEEQIKNNRGDLVLSDKNLEEVTKVVEKLRKNITE</sequence>
<dbReference type="EMBL" id="FUZU01000001">
    <property type="protein sequence ID" value="SKC56064.1"/>
    <property type="molecule type" value="Genomic_DNA"/>
</dbReference>
<evidence type="ECO:0008006" key="4">
    <source>
        <dbReference type="Google" id="ProtNLM"/>
    </source>
</evidence>
<gene>
    <name evidence="2" type="ORF">SAMN05660236_1586</name>
</gene>
<organism evidence="2 3">
    <name type="scientific">Ohtaekwangia koreensis</name>
    <dbReference type="NCBI Taxonomy" id="688867"/>
    <lineage>
        <taxon>Bacteria</taxon>
        <taxon>Pseudomonadati</taxon>
        <taxon>Bacteroidota</taxon>
        <taxon>Cytophagia</taxon>
        <taxon>Cytophagales</taxon>
        <taxon>Fulvivirgaceae</taxon>
        <taxon>Ohtaekwangia</taxon>
    </lineage>
</organism>
<feature type="signal peptide" evidence="1">
    <location>
        <begin position="1"/>
        <end position="26"/>
    </location>
</feature>
<dbReference type="PROSITE" id="PS51257">
    <property type="entry name" value="PROKAR_LIPOPROTEIN"/>
    <property type="match status" value="1"/>
</dbReference>